<evidence type="ECO:0000313" key="3">
    <source>
        <dbReference type="Proteomes" id="UP000029352"/>
    </source>
</evidence>
<accession>A0A088FQA5</accession>
<feature type="region of interest" description="Disordered" evidence="1">
    <location>
        <begin position="88"/>
        <end position="116"/>
    </location>
</feature>
<feature type="compositionally biased region" description="Basic and acidic residues" evidence="1">
    <location>
        <begin position="88"/>
        <end position="98"/>
    </location>
</feature>
<dbReference type="EMBL" id="KM363596">
    <property type="protein sequence ID" value="AIM50425.1"/>
    <property type="molecule type" value="Genomic_DNA"/>
</dbReference>
<name>A0A088FQA5_9CAUD</name>
<dbReference type="Proteomes" id="UP000029352">
    <property type="component" value="Segment"/>
</dbReference>
<protein>
    <submittedName>
        <fullName evidence="2">Uncharacterized protein</fullName>
    </submittedName>
</protein>
<evidence type="ECO:0000313" key="2">
    <source>
        <dbReference type="EMBL" id="AIM50425.1"/>
    </source>
</evidence>
<gene>
    <name evidence="2" type="ORF">PBI_OMNICRON_92</name>
</gene>
<dbReference type="KEGG" id="vg:26628809"/>
<evidence type="ECO:0000256" key="1">
    <source>
        <dbReference type="SAM" id="MobiDB-lite"/>
    </source>
</evidence>
<dbReference type="GeneID" id="26628809"/>
<reference evidence="2 3" key="1">
    <citation type="submission" date="2014-08" db="EMBL/GenBank/DDBJ databases">
        <authorList>
            <person name="Isern S."/>
            <person name="Ashley B.D."/>
            <person name="Baer T.D."/>
            <person name="Czarnecki K.W."/>
            <person name="Deneweth R.M."/>
            <person name="Gatt S.M."/>
            <person name="Jenkins M."/>
            <person name="Lang J.F."/>
            <person name="Marfizo C.J."/>
            <person name="McMahon C.W."/>
            <person name="Power T.R."/>
            <person name="Rosales K.A."/>
            <person name="Walter R.S."/>
            <person name="Wozny M.J."/>
            <person name="Yori S."/>
            <person name="Michael S.F."/>
            <person name="Anders K.R."/>
            <person name="Braun M.A."/>
            <person name="Delesalle V.A."/>
            <person name="Hughes L.E."/>
            <person name="Ware V.C."/>
            <person name="Bradley K.W."/>
            <person name="Barker L.P."/>
            <person name="Asai D.J."/>
            <person name="Bowman C.A."/>
            <person name="Russell D.A."/>
            <person name="Pope W.H."/>
            <person name="Jacobs-Sera D."/>
            <person name="Hendrix R.W."/>
            <person name="Hatfull G.F."/>
        </authorList>
    </citation>
    <scope>NUCLEOTIDE SEQUENCE [LARGE SCALE GENOMIC DNA]</scope>
</reference>
<sequence>MFKMIVQLHLRTEVTEHATIADARERLARICSAAGVRVEGNNETGELIALTREGNDNPLVNWNYGAYLIAEVDTDALVHVVEHDGGREEFPSEAEARHFQTTIASGSSRHTERTAA</sequence>
<dbReference type="RefSeq" id="YP_009201724.1">
    <property type="nucleotide sequence ID" value="NC_028832.1"/>
</dbReference>
<feature type="compositionally biased region" description="Polar residues" evidence="1">
    <location>
        <begin position="99"/>
        <end position="108"/>
    </location>
</feature>
<keyword evidence="3" id="KW-1185">Reference proteome</keyword>
<proteinExistence type="predicted"/>
<dbReference type="OrthoDB" id="18091at10239"/>
<organism evidence="2 3">
    <name type="scientific">Mycobacterium phage Omnicron</name>
    <dbReference type="NCBI Taxonomy" id="1541819"/>
    <lineage>
        <taxon>Viruses</taxon>
        <taxon>Duplodnaviria</taxon>
        <taxon>Heunggongvirae</taxon>
        <taxon>Uroviricota</taxon>
        <taxon>Caudoviricetes</taxon>
        <taxon>Weiservirinae</taxon>
        <taxon>Kratiovirus</taxon>
        <taxon>Kratiovirus omnicron</taxon>
    </lineage>
</organism>